<dbReference type="AlphaFoldDB" id="A0A7T0EPK1"/>
<dbReference type="EMBL" id="JACDRT010000010">
    <property type="protein sequence ID" value="MBA0159932.1"/>
    <property type="molecule type" value="Genomic_DNA"/>
</dbReference>
<dbReference type="GO" id="GO:0005737">
    <property type="term" value="C:cytoplasm"/>
    <property type="evidence" value="ECO:0007669"/>
    <property type="project" value="UniProtKB-SubCell"/>
</dbReference>
<accession>A0A7T0EPK1</accession>
<dbReference type="Proteomes" id="UP000237284">
    <property type="component" value="Chromosome"/>
</dbReference>
<dbReference type="RefSeq" id="WP_103971781.1">
    <property type="nucleotide sequence ID" value="NZ_CAKLII010000022.1"/>
</dbReference>
<sequence length="107" mass="11932">MEQFEAISIEQAHSRWQEGGVVVDIRDPQSFTTAHVPDAMHLTNETLSDFVRGADLEAPVMVICYHGISSRNAAQYLISLGFDSVFSIDGGFEAWQNRYPQDVRSAV</sequence>
<dbReference type="Gene3D" id="3.40.250.10">
    <property type="entry name" value="Rhodanese-like domain"/>
    <property type="match status" value="1"/>
</dbReference>
<comment type="subcellular location">
    <subcellularLocation>
        <location evidence="3">Cytoplasm</location>
    </subcellularLocation>
</comment>
<dbReference type="EMBL" id="PDVW01000014">
    <property type="protein sequence ID" value="POY49611.1"/>
    <property type="molecule type" value="Genomic_DNA"/>
</dbReference>
<evidence type="ECO:0000256" key="3">
    <source>
        <dbReference type="HAMAP-Rule" id="MF_01009"/>
    </source>
</evidence>
<dbReference type="SUPFAM" id="SSF52821">
    <property type="entry name" value="Rhodanese/Cell cycle control phosphatase"/>
    <property type="match status" value="1"/>
</dbReference>
<keyword evidence="1 3" id="KW-0963">Cytoplasm</keyword>
<evidence type="ECO:0000313" key="7">
    <source>
        <dbReference type="EMBL" id="QPK15480.1"/>
    </source>
</evidence>
<dbReference type="EC" id="2.8.1.1" evidence="3"/>
<comment type="function">
    <text evidence="3">Transferase that catalyzes the transfer of sulfur from thiosulfate to thiophilic acceptors such as cyanide or dithiols. May function in a CysM-independent thiosulfate assimilation pathway by catalyzing the conversion of thiosulfate to sulfite, which can then be used for L-cysteine biosynthesis.</text>
</comment>
<feature type="domain" description="Rhodanese" evidence="4">
    <location>
        <begin position="18"/>
        <end position="104"/>
    </location>
</feature>
<evidence type="ECO:0000313" key="8">
    <source>
        <dbReference type="Proteomes" id="UP000237284"/>
    </source>
</evidence>
<evidence type="ECO:0000313" key="6">
    <source>
        <dbReference type="EMBL" id="POY49611.1"/>
    </source>
</evidence>
<dbReference type="PANTHER" id="PTHR43031">
    <property type="entry name" value="FAD-DEPENDENT OXIDOREDUCTASE"/>
    <property type="match status" value="1"/>
</dbReference>
<gene>
    <name evidence="3 7" type="primary">glpE</name>
    <name evidence="7" type="ORF">F131LOC_019510</name>
    <name evidence="6" type="ORF">F131LOC_02699</name>
    <name evidence="5" type="ORF">H0253_13895</name>
</gene>
<evidence type="ECO:0000256" key="1">
    <source>
        <dbReference type="ARBA" id="ARBA00022490"/>
    </source>
</evidence>
<dbReference type="PANTHER" id="PTHR43031:SF6">
    <property type="entry name" value="THIOSULFATE SULFURTRANSFERASE GLPE"/>
    <property type="match status" value="1"/>
</dbReference>
<dbReference type="PROSITE" id="PS50206">
    <property type="entry name" value="RHODANESE_3"/>
    <property type="match status" value="1"/>
</dbReference>
<dbReference type="GO" id="GO:0004792">
    <property type="term" value="F:thiosulfate-cyanide sulfurtransferase activity"/>
    <property type="evidence" value="ECO:0007669"/>
    <property type="project" value="UniProtKB-UniRule"/>
</dbReference>
<name>A0A7T0EPK1_9GAMM</name>
<dbReference type="EMBL" id="CP065030">
    <property type="protein sequence ID" value="QPK15480.1"/>
    <property type="molecule type" value="Genomic_DNA"/>
</dbReference>
<comment type="catalytic activity">
    <reaction evidence="3">
        <text>thiosulfate + hydrogen cyanide = thiocyanate + sulfite + 2 H(+)</text>
        <dbReference type="Rhea" id="RHEA:16881"/>
        <dbReference type="ChEBI" id="CHEBI:15378"/>
        <dbReference type="ChEBI" id="CHEBI:17359"/>
        <dbReference type="ChEBI" id="CHEBI:18022"/>
        <dbReference type="ChEBI" id="CHEBI:18407"/>
        <dbReference type="ChEBI" id="CHEBI:33542"/>
        <dbReference type="EC" id="2.8.1.1"/>
    </reaction>
</comment>
<comment type="catalytic activity">
    <reaction evidence="3">
        <text>thiosulfate + [thioredoxin]-dithiol = [thioredoxin]-disulfide + hydrogen sulfide + sulfite + 2 H(+)</text>
        <dbReference type="Rhea" id="RHEA:83859"/>
        <dbReference type="Rhea" id="RHEA-COMP:10698"/>
        <dbReference type="Rhea" id="RHEA-COMP:10700"/>
        <dbReference type="ChEBI" id="CHEBI:15378"/>
        <dbReference type="ChEBI" id="CHEBI:17359"/>
        <dbReference type="ChEBI" id="CHEBI:29919"/>
        <dbReference type="ChEBI" id="CHEBI:29950"/>
        <dbReference type="ChEBI" id="CHEBI:33542"/>
        <dbReference type="ChEBI" id="CHEBI:50058"/>
    </reaction>
</comment>
<dbReference type="CDD" id="cd01444">
    <property type="entry name" value="GlpE_ST"/>
    <property type="match status" value="1"/>
</dbReference>
<dbReference type="Pfam" id="PF00581">
    <property type="entry name" value="Rhodanese"/>
    <property type="match status" value="1"/>
</dbReference>
<dbReference type="InterPro" id="IPR023695">
    <property type="entry name" value="Thiosulf_sulfurTrfase"/>
</dbReference>
<dbReference type="InterPro" id="IPR001763">
    <property type="entry name" value="Rhodanese-like_dom"/>
</dbReference>
<evidence type="ECO:0000313" key="9">
    <source>
        <dbReference type="Proteomes" id="UP000584405"/>
    </source>
</evidence>
<evidence type="ECO:0000256" key="2">
    <source>
        <dbReference type="ARBA" id="ARBA00022679"/>
    </source>
</evidence>
<evidence type="ECO:0000313" key="5">
    <source>
        <dbReference type="EMBL" id="MBA0159932.1"/>
    </source>
</evidence>
<keyword evidence="2 3" id="KW-0808">Transferase</keyword>
<feature type="active site" description="Cysteine persulfide intermediate" evidence="3">
    <location>
        <position position="64"/>
    </location>
</feature>
<evidence type="ECO:0000259" key="4">
    <source>
        <dbReference type="PROSITE" id="PS50206"/>
    </source>
</evidence>
<reference evidence="6" key="1">
    <citation type="submission" date="2017-12" db="EMBL/GenBank/DDBJ databases">
        <title>First report on the novel genomospecies/subspecies of Pectobacterium carotovorum in Russia.</title>
        <authorList>
            <person name="Shirshikov F.V."/>
            <person name="Miroshnikov K."/>
            <person name="Toshakov S.V."/>
            <person name="Kabanova A.P."/>
            <person name="Barannik A.P."/>
            <person name="Shneider M."/>
            <person name="Ignatov A.N."/>
            <person name="Miroshnikov K.A."/>
        </authorList>
    </citation>
    <scope>NUCLEOTIDE SEQUENCE [LARGE SCALE GENOMIC DNA]</scope>
    <source>
        <strain evidence="6">F131</strain>
    </source>
</reference>
<dbReference type="InterPro" id="IPR036873">
    <property type="entry name" value="Rhodanese-like_dom_sf"/>
</dbReference>
<comment type="similarity">
    <text evidence="3">Belongs to the GlpE family.</text>
</comment>
<dbReference type="NCBIfam" id="NF001195">
    <property type="entry name" value="PRK00162.1"/>
    <property type="match status" value="1"/>
</dbReference>
<reference evidence="5 9" key="2">
    <citation type="submission" date="2020-07" db="EMBL/GenBank/DDBJ databases">
        <title>Updated taxonomy of Pectobacterium genus in the CIRM-CFBP bacterial collection: when new species reveal old endemic population.</title>
        <authorList>
            <person name="Pedron J."/>
            <person name="Barny M.A."/>
            <person name="Portier P."/>
        </authorList>
    </citation>
    <scope>NUCLEOTIDE SEQUENCE [LARGE SCALE GENOMIC DNA]</scope>
    <source>
        <strain evidence="5 9">CFBP5669</strain>
    </source>
</reference>
<protein>
    <recommendedName>
        <fullName evidence="3">Thiosulfate sulfurtransferase GlpE</fullName>
        <ecNumber evidence="3">2.8.1.1</ecNumber>
    </recommendedName>
</protein>
<dbReference type="InterPro" id="IPR050229">
    <property type="entry name" value="GlpE_sulfurtransferase"/>
</dbReference>
<reference evidence="7 8" key="3">
    <citation type="submission" date="2020-11" db="EMBL/GenBank/DDBJ databases">
        <title>Complete genome sequence of Pectobacterium versatile F131.</title>
        <authorList>
            <person name="Shirshikov F.V."/>
            <person name="Miroshnikov K."/>
            <person name="Toshakov S.V."/>
            <person name="Kabanova A.P."/>
            <person name="Barannik A.P."/>
            <person name="Shneider M."/>
            <person name="Ignatov A.N."/>
            <person name="Miroshnikov K.A."/>
            <person name="Mikhailova Y.V."/>
            <person name="Shelenkov A."/>
            <person name="Yanushevich Y.G."/>
            <person name="Evseev P.V."/>
        </authorList>
    </citation>
    <scope>NUCLEOTIDE SEQUENCE [LARGE SCALE GENOMIC DNA]</scope>
    <source>
        <strain evidence="7 8">F131</strain>
    </source>
</reference>
<dbReference type="SMART" id="SM00450">
    <property type="entry name" value="RHOD"/>
    <property type="match status" value="1"/>
</dbReference>
<dbReference type="Proteomes" id="UP000584405">
    <property type="component" value="Unassembled WGS sequence"/>
</dbReference>
<dbReference type="HAMAP" id="MF_01009">
    <property type="entry name" value="Thiosulf_sulfurtr"/>
    <property type="match status" value="1"/>
</dbReference>
<organism evidence="7 8">
    <name type="scientific">Pectobacterium versatile</name>
    <dbReference type="NCBI Taxonomy" id="2488639"/>
    <lineage>
        <taxon>Bacteria</taxon>
        <taxon>Pseudomonadati</taxon>
        <taxon>Pseudomonadota</taxon>
        <taxon>Gammaproteobacteria</taxon>
        <taxon>Enterobacterales</taxon>
        <taxon>Pectobacteriaceae</taxon>
        <taxon>Pectobacterium</taxon>
    </lineage>
</organism>
<proteinExistence type="inferred from homology"/>